<evidence type="ECO:0000313" key="2">
    <source>
        <dbReference type="EMBL" id="MEH0560326.1"/>
    </source>
</evidence>
<comment type="caution">
    <text evidence="2">The sequence shown here is derived from an EMBL/GenBank/DDBJ whole genome shotgun (WGS) entry which is preliminary data.</text>
</comment>
<evidence type="ECO:0000256" key="1">
    <source>
        <dbReference type="SAM" id="MobiDB-lite"/>
    </source>
</evidence>
<gene>
    <name evidence="2" type="ORF">QBA37_13875</name>
</gene>
<feature type="compositionally biased region" description="Pro residues" evidence="1">
    <location>
        <begin position="133"/>
        <end position="145"/>
    </location>
</feature>
<dbReference type="Gene3D" id="1.10.10.10">
    <property type="entry name" value="Winged helix-like DNA-binding domain superfamily/Winged helix DNA-binding domain"/>
    <property type="match status" value="1"/>
</dbReference>
<proteinExistence type="predicted"/>
<reference evidence="2 3" key="1">
    <citation type="submission" date="2023-04" db="EMBL/GenBank/DDBJ databases">
        <title>Genomic diversity of scab-causing Streptomyces spp. in the province of Quebec, Canada.</title>
        <authorList>
            <person name="Biessy A."/>
            <person name="Cadieux M."/>
            <person name="Ciotola M."/>
            <person name="Filion M."/>
        </authorList>
    </citation>
    <scope>NUCLEOTIDE SEQUENCE [LARGE SCALE GENOMIC DNA]</scope>
    <source>
        <strain evidence="2 3">B21-103</strain>
    </source>
</reference>
<feature type="compositionally biased region" description="Pro residues" evidence="1">
    <location>
        <begin position="173"/>
        <end position="184"/>
    </location>
</feature>
<protein>
    <submittedName>
        <fullName evidence="2">Helix-turn-helix domain-containing protein</fullName>
    </submittedName>
</protein>
<feature type="region of interest" description="Disordered" evidence="1">
    <location>
        <begin position="116"/>
        <end position="228"/>
    </location>
</feature>
<organism evidence="2 3">
    <name type="scientific">Streptomyces silvae</name>
    <dbReference type="NCBI Taxonomy" id="2803812"/>
    <lineage>
        <taxon>Bacteria</taxon>
        <taxon>Bacillati</taxon>
        <taxon>Actinomycetota</taxon>
        <taxon>Actinomycetes</taxon>
        <taxon>Kitasatosporales</taxon>
        <taxon>Streptomycetaceae</taxon>
        <taxon>Streptomyces</taxon>
    </lineage>
</organism>
<feature type="compositionally biased region" description="Pro residues" evidence="1">
    <location>
        <begin position="194"/>
        <end position="223"/>
    </location>
</feature>
<accession>A0ABU8A1W2</accession>
<evidence type="ECO:0000313" key="3">
    <source>
        <dbReference type="Proteomes" id="UP001382181"/>
    </source>
</evidence>
<dbReference type="Proteomes" id="UP001382181">
    <property type="component" value="Unassembled WGS sequence"/>
</dbReference>
<dbReference type="PRINTS" id="PR01217">
    <property type="entry name" value="PRICHEXTENSN"/>
</dbReference>
<feature type="region of interest" description="Disordered" evidence="1">
    <location>
        <begin position="1"/>
        <end position="21"/>
    </location>
</feature>
<keyword evidence="3" id="KW-1185">Reference proteome</keyword>
<dbReference type="EMBL" id="JARUMK010000001">
    <property type="protein sequence ID" value="MEH0560326.1"/>
    <property type="molecule type" value="Genomic_DNA"/>
</dbReference>
<sequence length="350" mass="37013">MDTQQITAPPCARTVASRGSAPSSGVIHVNVRHAAGFTVIGNHLAQHRGLSLVAIGLAAHIQSLPAGARIGIKRLAERFPESETRIAAALRELEATGYLHRSRLRLGDGRVVTRTVSYNQPGADSPAATPRPQTRPRPSAPPPHAARPSEPVHAPEPHRPLPEPAGACAPGQAPKPPAPLPVTTPQPGLAAPATPAPQTQPAPVLVPPPTARIAPPPPLPQPQVPTQELQRAASALLADLRRHAPQLTLSEHDINILAPGVAVWLERDAHPDTIRHALTHDLPVPLRHPAKLMRHRITALLPPPLPGAQDLAPPARPGALVIPLQNCDRCDRAFRSRHPGHCRADLPAAA</sequence>
<dbReference type="RefSeq" id="WP_334557289.1">
    <property type="nucleotide sequence ID" value="NZ_JARUMK010000001.1"/>
</dbReference>
<dbReference type="InterPro" id="IPR036388">
    <property type="entry name" value="WH-like_DNA-bd_sf"/>
</dbReference>
<name>A0ABU8A1W2_9ACTN</name>